<dbReference type="InterPro" id="IPR019258">
    <property type="entry name" value="Mediator_Med4"/>
</dbReference>
<evidence type="ECO:0000256" key="5">
    <source>
        <dbReference type="ARBA" id="ARBA00023163"/>
    </source>
</evidence>
<keyword evidence="4 8" id="KW-0805">Transcription regulation</keyword>
<keyword evidence="5 8" id="KW-0804">Transcription</keyword>
<gene>
    <name evidence="8" type="primary">MED4</name>
</gene>
<comment type="subunit">
    <text evidence="8">Component of the Mediator complex.</text>
</comment>
<evidence type="ECO:0000256" key="10">
    <source>
        <dbReference type="SAM" id="MobiDB-lite"/>
    </source>
</evidence>
<dbReference type="STRING" id="6293.A0A1I8EE18"/>
<keyword evidence="6 8" id="KW-0539">Nucleus</keyword>
<evidence type="ECO:0000256" key="7">
    <source>
        <dbReference type="ARBA" id="ARBA00031257"/>
    </source>
</evidence>
<dbReference type="AlphaFoldDB" id="A0A1I8EE18"/>
<dbReference type="GO" id="GO:0070847">
    <property type="term" value="C:core mediator complex"/>
    <property type="evidence" value="ECO:0007669"/>
    <property type="project" value="TreeGrafter"/>
</dbReference>
<reference evidence="11" key="1">
    <citation type="submission" date="2016-11" db="UniProtKB">
        <authorList>
            <consortium name="WormBaseParasite"/>
        </authorList>
    </citation>
    <scope>IDENTIFICATION</scope>
    <source>
        <strain evidence="11">pt0022</strain>
    </source>
</reference>
<dbReference type="PANTHER" id="PTHR13208:SF2">
    <property type="entry name" value="MEDIATOR OF RNA POLYMERASE II TRANSCRIPTION SUBUNIT 4"/>
    <property type="match status" value="1"/>
</dbReference>
<keyword evidence="9" id="KW-0175">Coiled coil</keyword>
<dbReference type="GO" id="GO:0003712">
    <property type="term" value="F:transcription coregulator activity"/>
    <property type="evidence" value="ECO:0007669"/>
    <property type="project" value="InterPro"/>
</dbReference>
<feature type="compositionally biased region" description="Low complexity" evidence="10">
    <location>
        <begin position="223"/>
        <end position="238"/>
    </location>
</feature>
<dbReference type="WBParaSite" id="maker-PairedContig_1679-snap-gene-0.18-mRNA-1">
    <property type="protein sequence ID" value="maker-PairedContig_1679-snap-gene-0.18-mRNA-1"/>
    <property type="gene ID" value="maker-PairedContig_1679-snap-gene-0.18"/>
</dbReference>
<feature type="compositionally biased region" description="Low complexity" evidence="10">
    <location>
        <begin position="188"/>
        <end position="203"/>
    </location>
</feature>
<dbReference type="GO" id="GO:0016592">
    <property type="term" value="C:mediator complex"/>
    <property type="evidence" value="ECO:0007669"/>
    <property type="project" value="InterPro"/>
</dbReference>
<comment type="subcellular location">
    <subcellularLocation>
        <location evidence="1 8">Nucleus</location>
    </subcellularLocation>
</comment>
<evidence type="ECO:0000256" key="4">
    <source>
        <dbReference type="ARBA" id="ARBA00023015"/>
    </source>
</evidence>
<accession>A0A1I8EE18</accession>
<dbReference type="GO" id="GO:0006357">
    <property type="term" value="P:regulation of transcription by RNA polymerase II"/>
    <property type="evidence" value="ECO:0007669"/>
    <property type="project" value="InterPro"/>
</dbReference>
<dbReference type="PANTHER" id="PTHR13208">
    <property type="entry name" value="MEDIATOR OF RNA POLYMERASE II TRANSCRIPTION SUBUNIT 4"/>
    <property type="match status" value="1"/>
</dbReference>
<evidence type="ECO:0000256" key="2">
    <source>
        <dbReference type="ARBA" id="ARBA00009626"/>
    </source>
</evidence>
<feature type="compositionally biased region" description="Polar residues" evidence="10">
    <location>
        <begin position="131"/>
        <end position="160"/>
    </location>
</feature>
<evidence type="ECO:0000256" key="8">
    <source>
        <dbReference type="RuleBase" id="RU364141"/>
    </source>
</evidence>
<comment type="function">
    <text evidence="8">Component of the Mediator complex, a coactivator involved in the regulated transcription of nearly all RNA polymerase II-dependent genes. Mediator functions as a bridge to convey information from gene-specific regulatory proteins to the basal RNA polymerase II transcription machinery. Mediator is recruited to promoters by direct interactions with regulatory proteins and serves as a scaffold for the assembly of a functional preinitiation complex with RNA polymerase II and the general transcription factors.</text>
</comment>
<feature type="region of interest" description="Disordered" evidence="10">
    <location>
        <begin position="115"/>
        <end position="238"/>
    </location>
</feature>
<evidence type="ECO:0000313" key="11">
    <source>
        <dbReference type="WBParaSite" id="maker-PairedContig_1679-snap-gene-0.18-mRNA-1"/>
    </source>
</evidence>
<organism evidence="11">
    <name type="scientific">Wuchereria bancrofti</name>
    <dbReference type="NCBI Taxonomy" id="6293"/>
    <lineage>
        <taxon>Eukaryota</taxon>
        <taxon>Metazoa</taxon>
        <taxon>Ecdysozoa</taxon>
        <taxon>Nematoda</taxon>
        <taxon>Chromadorea</taxon>
        <taxon>Rhabditida</taxon>
        <taxon>Spirurina</taxon>
        <taxon>Spiruromorpha</taxon>
        <taxon>Filarioidea</taxon>
        <taxon>Onchocercidae</taxon>
        <taxon>Wuchereria</taxon>
    </lineage>
</organism>
<evidence type="ECO:0000256" key="1">
    <source>
        <dbReference type="ARBA" id="ARBA00004123"/>
    </source>
</evidence>
<sequence length="238" mass="25209">MIRQSIKESAMADKCSLKELLQESTEDLEATVKMADKKVKEMRQSEANRVNSETIIRFANQISRTYAVAAPLGWQLGDTSRPYPTEAELRLSALAAPRVIVQAAPPALSLLRQPTASTSGMLRGSGRGASPMTSYSAAMQQQQKSWSPRGSFVQQSSSPRGRSATGRGSIISPRISAAPGAGLLQRRPSMTGSSPHLSSPSSSYQGPIRGGLPPPITNVEQMSSDSSSSSSSDEGSPS</sequence>
<feature type="coiled-coil region" evidence="9">
    <location>
        <begin position="18"/>
        <end position="45"/>
    </location>
</feature>
<comment type="similarity">
    <text evidence="2 8">Belongs to the Mediator complex subunit 4 family.</text>
</comment>
<dbReference type="Pfam" id="PF10018">
    <property type="entry name" value="Med4"/>
    <property type="match status" value="1"/>
</dbReference>
<evidence type="ECO:0000256" key="9">
    <source>
        <dbReference type="SAM" id="Coils"/>
    </source>
</evidence>
<keyword evidence="8" id="KW-0010">Activator</keyword>
<proteinExistence type="inferred from homology"/>
<name>A0A1I8EE18_WUCBA</name>
<protein>
    <recommendedName>
        <fullName evidence="3 8">Mediator of RNA polymerase II transcription subunit 4</fullName>
    </recommendedName>
    <alternativeName>
        <fullName evidence="7 8">Mediator complex subunit 4</fullName>
    </alternativeName>
</protein>
<evidence type="ECO:0000256" key="3">
    <source>
        <dbReference type="ARBA" id="ARBA00020629"/>
    </source>
</evidence>
<evidence type="ECO:0000256" key="6">
    <source>
        <dbReference type="ARBA" id="ARBA00023242"/>
    </source>
</evidence>